<dbReference type="Gene3D" id="3.30.70.1430">
    <property type="entry name" value="Multidrug efflux transporter AcrB pore domain"/>
    <property type="match status" value="2"/>
</dbReference>
<dbReference type="PANTHER" id="PTHR32063">
    <property type="match status" value="1"/>
</dbReference>
<evidence type="ECO:0000313" key="2">
    <source>
        <dbReference type="EMBL" id="MBM7562430.1"/>
    </source>
</evidence>
<organism evidence="2 3">
    <name type="scientific">Fusibacter tunisiensis</name>
    <dbReference type="NCBI Taxonomy" id="1008308"/>
    <lineage>
        <taxon>Bacteria</taxon>
        <taxon>Bacillati</taxon>
        <taxon>Bacillota</taxon>
        <taxon>Clostridia</taxon>
        <taxon>Eubacteriales</taxon>
        <taxon>Eubacteriales Family XII. Incertae Sedis</taxon>
        <taxon>Fusibacter</taxon>
    </lineage>
</organism>
<feature type="transmembrane region" description="Helical" evidence="1">
    <location>
        <begin position="429"/>
        <end position="454"/>
    </location>
</feature>
<dbReference type="Proteomes" id="UP000767854">
    <property type="component" value="Unassembled WGS sequence"/>
</dbReference>
<dbReference type="SUPFAM" id="SSF82866">
    <property type="entry name" value="Multidrug efflux transporter AcrB transmembrane domain"/>
    <property type="match status" value="2"/>
</dbReference>
<keyword evidence="1" id="KW-0472">Membrane</keyword>
<dbReference type="InterPro" id="IPR001036">
    <property type="entry name" value="Acrflvin-R"/>
</dbReference>
<feature type="transmembrane region" description="Helical" evidence="1">
    <location>
        <begin position="403"/>
        <end position="423"/>
    </location>
</feature>
<dbReference type="EMBL" id="JAFBDT010000018">
    <property type="protein sequence ID" value="MBM7562430.1"/>
    <property type="molecule type" value="Genomic_DNA"/>
</dbReference>
<comment type="caution">
    <text evidence="2">The sequence shown here is derived from an EMBL/GenBank/DDBJ whole genome shotgun (WGS) entry which is preliminary data.</text>
</comment>
<feature type="transmembrane region" description="Helical" evidence="1">
    <location>
        <begin position="895"/>
        <end position="914"/>
    </location>
</feature>
<feature type="transmembrane region" description="Helical" evidence="1">
    <location>
        <begin position="12"/>
        <end position="31"/>
    </location>
</feature>
<dbReference type="Gene3D" id="1.20.1640.10">
    <property type="entry name" value="Multidrug efflux transporter AcrB transmembrane domain"/>
    <property type="match status" value="3"/>
</dbReference>
<dbReference type="SUPFAM" id="SSF82714">
    <property type="entry name" value="Multidrug efflux transporter AcrB TolC docking domain, DN and DC subdomains"/>
    <property type="match status" value="2"/>
</dbReference>
<dbReference type="SUPFAM" id="SSF82693">
    <property type="entry name" value="Multidrug efflux transporter AcrB pore domain, PN1, PN2, PC1 and PC2 subdomains"/>
    <property type="match status" value="2"/>
</dbReference>
<keyword evidence="1" id="KW-0812">Transmembrane</keyword>
<dbReference type="Gene3D" id="3.30.70.1440">
    <property type="entry name" value="Multidrug efflux transporter AcrB pore domain"/>
    <property type="match status" value="1"/>
</dbReference>
<feature type="transmembrane region" description="Helical" evidence="1">
    <location>
        <begin position="1024"/>
        <end position="1049"/>
    </location>
</feature>
<feature type="transmembrane region" description="Helical" evidence="1">
    <location>
        <begin position="510"/>
        <end position="533"/>
    </location>
</feature>
<feature type="transmembrane region" description="Helical" evidence="1">
    <location>
        <begin position="377"/>
        <end position="396"/>
    </location>
</feature>
<reference evidence="2 3" key="1">
    <citation type="submission" date="2021-01" db="EMBL/GenBank/DDBJ databases">
        <title>Genomic Encyclopedia of Type Strains, Phase IV (KMG-IV): sequencing the most valuable type-strain genomes for metagenomic binning, comparative biology and taxonomic classification.</title>
        <authorList>
            <person name="Goeker M."/>
        </authorList>
    </citation>
    <scope>NUCLEOTIDE SEQUENCE [LARGE SCALE GENOMIC DNA]</scope>
    <source>
        <strain evidence="2 3">DSM 24436</strain>
    </source>
</reference>
<dbReference type="PRINTS" id="PR00702">
    <property type="entry name" value="ACRIFLAVINRP"/>
</dbReference>
<feature type="transmembrane region" description="Helical" evidence="1">
    <location>
        <begin position="947"/>
        <end position="972"/>
    </location>
</feature>
<dbReference type="RefSeq" id="WP_204664859.1">
    <property type="nucleotide sequence ID" value="NZ_JAFBDT010000018.1"/>
</dbReference>
<dbReference type="Pfam" id="PF00873">
    <property type="entry name" value="ACR_tran"/>
    <property type="match status" value="2"/>
</dbReference>
<evidence type="ECO:0000256" key="1">
    <source>
        <dbReference type="SAM" id="Phobius"/>
    </source>
</evidence>
<keyword evidence="1" id="KW-1133">Transmembrane helix</keyword>
<feature type="transmembrane region" description="Helical" evidence="1">
    <location>
        <begin position="554"/>
        <end position="581"/>
    </location>
</feature>
<keyword evidence="3" id="KW-1185">Reference proteome</keyword>
<gene>
    <name evidence="2" type="ORF">JOC49_001990</name>
</gene>
<dbReference type="InterPro" id="IPR027463">
    <property type="entry name" value="AcrB_DN_DC_subdom"/>
</dbReference>
<dbReference type="PANTHER" id="PTHR32063:SF0">
    <property type="entry name" value="SWARMING MOTILITY PROTEIN SWRC"/>
    <property type="match status" value="1"/>
</dbReference>
<feature type="transmembrane region" description="Helical" evidence="1">
    <location>
        <begin position="474"/>
        <end position="498"/>
    </location>
</feature>
<protein>
    <submittedName>
        <fullName evidence="2">HAE1 family hydrophobic/amphiphilic exporter-1</fullName>
    </submittedName>
</protein>
<sequence>MLSNYSVRKPYTVFVAVILIMILGVVSFINIKTDLLPSINLPYSVIVTQYPGASPEEVELMVTKPVEQSMASISNIKNIQSISQEHMSLVILEFTESTNMDSAVIEMRESLDMISGYMPDSVGNSMIMKINPDMMPVRVASIAVKGEDISDSSEFLASTIIPEFESVEGVASVSASGLTDNQIHVILSDSKIESLNEMLNTELERQMQEQMANMTPEQVAAYQAQSMDQTSDNAAPEIKLTRDMVAGILKGQNFSMPTGYVTEADTAYLVRTGEKLEDLNALKNLTVMVLPVEGMAPVTLEDVADVVYINNAEEIYSKVNGTDSVTLTFQKQTEYVTSEVSKGISEKMTALTERYPELEVVSLMDQGEYIDIVVDSLLMNLIYGGGLAILILLIFLRDLKPTLIVGVAIPISLVAAFVLMYFSDVTLNIISMGGLALGVGMLVDNSIVVIENIYRMRHEGKPAKEAAVDGARQVSGAIMASTLTTIAVFLPIVFVEGFTREIFTDMGLTIAYSLIASLIIALTLVPTIAARVLDRDVKKDHPFFERMKRGYTHVLKFSLAHKALVILLVIVLFAGSLYGALNMGTELFPATDAGQINASVTLPAGSQTEALIEITDALTEKFLEVESVESVGASIGGGMFAMGAMSGESGVSADFYITLSESRDKTTDEVALELKAIGESDAYDLTVAGSDMNMAALTGEGISIEVSGREFETLERIATDLAEKIKAVEGTVEVSSGIEETAPEYRLIVDGEKSIANGLTTAQVFMTVSDLLSDEEAATTLTGTTGEIGVYVKDTNSESTVSRDDLLEVAIETPQGNLVKLSDIASFEEAQGFKSINRTNQERYVTVTAQVEEGYNIGLVSDDVEAIVEAYNAPSGYSLKVAGENEMIQDSFEDLFLMLALAVVFIYLIMVAQFQSLLSPFIVMFTIPLAFTGGFFGLMAVGMPLSIVAFVGLIVLSGIVVNNGIVFVDYANKMRESGLSLNEALIRTGTDRLRPILMTALTTIFALSTTSLGTGTGTEMMQPMAVTAIGGLLYATLLTLILVPVMYAITHPEKQTLQ</sequence>
<proteinExistence type="predicted"/>
<feature type="transmembrane region" description="Helical" evidence="1">
    <location>
        <begin position="921"/>
        <end position="941"/>
    </location>
</feature>
<feature type="transmembrane region" description="Helical" evidence="1">
    <location>
        <begin position="993"/>
        <end position="1012"/>
    </location>
</feature>
<name>A0ABS2MSU5_9FIRM</name>
<dbReference type="Gene3D" id="3.30.70.1320">
    <property type="entry name" value="Multidrug efflux transporter AcrB pore domain like"/>
    <property type="match status" value="2"/>
</dbReference>
<dbReference type="Gene3D" id="3.30.2090.10">
    <property type="entry name" value="Multidrug efflux transporter AcrB TolC docking domain, DN and DC subdomains"/>
    <property type="match status" value="3"/>
</dbReference>
<evidence type="ECO:0000313" key="3">
    <source>
        <dbReference type="Proteomes" id="UP000767854"/>
    </source>
</evidence>
<accession>A0ABS2MSU5</accession>